<dbReference type="Gene3D" id="1.10.443.10">
    <property type="entry name" value="Intergrase catalytic core"/>
    <property type="match status" value="1"/>
</dbReference>
<evidence type="ECO:0000259" key="3">
    <source>
        <dbReference type="PROSITE" id="PS51898"/>
    </source>
</evidence>
<evidence type="ECO:0000256" key="1">
    <source>
        <dbReference type="ARBA" id="ARBA00023172"/>
    </source>
</evidence>
<dbReference type="RefSeq" id="WP_180891489.1">
    <property type="nucleotide sequence ID" value="NZ_JACCKD010000001.1"/>
</dbReference>
<dbReference type="InterPro" id="IPR002104">
    <property type="entry name" value="Integrase_catalytic"/>
</dbReference>
<comment type="caution">
    <text evidence="4">The sequence shown here is derived from an EMBL/GenBank/DDBJ whole genome shotgun (WGS) entry which is preliminary data.</text>
</comment>
<organism evidence="4 5">
    <name type="scientific">Haloechinothrix aidingensis</name>
    <dbReference type="NCBI Taxonomy" id="2752311"/>
    <lineage>
        <taxon>Bacteria</taxon>
        <taxon>Bacillati</taxon>
        <taxon>Actinomycetota</taxon>
        <taxon>Actinomycetes</taxon>
        <taxon>Pseudonocardiales</taxon>
        <taxon>Pseudonocardiaceae</taxon>
        <taxon>Haloechinothrix</taxon>
    </lineage>
</organism>
<dbReference type="AlphaFoldDB" id="A0A838A7S9"/>
<dbReference type="GO" id="GO:0015074">
    <property type="term" value="P:DNA integration"/>
    <property type="evidence" value="ECO:0007669"/>
    <property type="project" value="InterPro"/>
</dbReference>
<dbReference type="SUPFAM" id="SSF56349">
    <property type="entry name" value="DNA breaking-rejoining enzymes"/>
    <property type="match status" value="1"/>
</dbReference>
<reference evidence="4 5" key="1">
    <citation type="submission" date="2020-07" db="EMBL/GenBank/DDBJ databases">
        <title>Genome of Haloechinothrix sp.</title>
        <authorList>
            <person name="Tang S.-K."/>
            <person name="Yang L."/>
            <person name="Zhu W.-Y."/>
        </authorList>
    </citation>
    <scope>NUCLEOTIDE SEQUENCE [LARGE SCALE GENOMIC DNA]</scope>
    <source>
        <strain evidence="4 5">YIM 98757</strain>
    </source>
</reference>
<feature type="region of interest" description="Disordered" evidence="2">
    <location>
        <begin position="308"/>
        <end position="335"/>
    </location>
</feature>
<proteinExistence type="predicted"/>
<name>A0A838A7S9_9PSEU</name>
<feature type="domain" description="Tyr recombinase" evidence="3">
    <location>
        <begin position="232"/>
        <end position="447"/>
    </location>
</feature>
<dbReference type="PANTHER" id="PTHR30349:SF64">
    <property type="entry name" value="PROPHAGE INTEGRASE INTD-RELATED"/>
    <property type="match status" value="1"/>
</dbReference>
<sequence length="455" mass="50908">MDTTYKVRIWALESRKNGGGKVTSYRVRWQVGDKRFTEPFTTYALADSFRGRLLASARSGEAFHTTKGYPVSMLRAQKTMTWFELACDYMGTKWSDWSPKHRKTTARSLMNVTLALLPEGQGRPRDEALRKFIIRALNRSTRDRDDMDDTVLRWVRRSSPNSEVLGDPEVLRNVLRSLDFNFDGQRASANTVRLRRVALSGAIDLAVEKGVFDENPMSDLKVKSRKQTVGQVDPRSVVNPMQARMLLDAVRTQTGKPGRRLTAFFGCLYYAALRPEEACSLKKQDLSLPASGWGTIHLENARPEVDDAWTDTGEASEERSLKHRDDGAGRSVPCPPELTEMLHAHMETFGTASDGRLFRGARNGGRVSGTTYGRVWRDARKAVFTDEVVASPLGKRPYDLRHAAVSMWLSSGVEAPRVAAWAGHSLAVLLRVYAKCLDGGEQAARDNVARALRGW</sequence>
<dbReference type="Proteomes" id="UP000582974">
    <property type="component" value="Unassembled WGS sequence"/>
</dbReference>
<dbReference type="InterPro" id="IPR050090">
    <property type="entry name" value="Tyrosine_recombinase_XerCD"/>
</dbReference>
<protein>
    <submittedName>
        <fullName evidence="4">Tyrosine-type recombinase/integrase</fullName>
    </submittedName>
</protein>
<dbReference type="InterPro" id="IPR011010">
    <property type="entry name" value="DNA_brk_join_enz"/>
</dbReference>
<dbReference type="GO" id="GO:0006310">
    <property type="term" value="P:DNA recombination"/>
    <property type="evidence" value="ECO:0007669"/>
    <property type="project" value="UniProtKB-KW"/>
</dbReference>
<feature type="compositionally biased region" description="Basic and acidic residues" evidence="2">
    <location>
        <begin position="316"/>
        <end position="328"/>
    </location>
</feature>
<gene>
    <name evidence="4" type="ORF">H0B56_03790</name>
</gene>
<keyword evidence="5" id="KW-1185">Reference proteome</keyword>
<evidence type="ECO:0000313" key="4">
    <source>
        <dbReference type="EMBL" id="MBA0124657.1"/>
    </source>
</evidence>
<accession>A0A838A7S9</accession>
<dbReference type="PANTHER" id="PTHR30349">
    <property type="entry name" value="PHAGE INTEGRASE-RELATED"/>
    <property type="match status" value="1"/>
</dbReference>
<dbReference type="InterPro" id="IPR013762">
    <property type="entry name" value="Integrase-like_cat_sf"/>
</dbReference>
<keyword evidence="1" id="KW-0233">DNA recombination</keyword>
<dbReference type="PROSITE" id="PS51898">
    <property type="entry name" value="TYR_RECOMBINASE"/>
    <property type="match status" value="1"/>
</dbReference>
<evidence type="ECO:0000256" key="2">
    <source>
        <dbReference type="SAM" id="MobiDB-lite"/>
    </source>
</evidence>
<dbReference type="EMBL" id="JACCKD010000001">
    <property type="protein sequence ID" value="MBA0124657.1"/>
    <property type="molecule type" value="Genomic_DNA"/>
</dbReference>
<evidence type="ECO:0000313" key="5">
    <source>
        <dbReference type="Proteomes" id="UP000582974"/>
    </source>
</evidence>
<dbReference type="GO" id="GO:0003677">
    <property type="term" value="F:DNA binding"/>
    <property type="evidence" value="ECO:0007669"/>
    <property type="project" value="InterPro"/>
</dbReference>